<name>A0A8X6UX76_TRICX</name>
<protein>
    <submittedName>
        <fullName evidence="1">Mariner transposase</fullName>
    </submittedName>
</protein>
<proteinExistence type="predicted"/>
<evidence type="ECO:0000313" key="1">
    <source>
        <dbReference type="EMBL" id="GFX91168.1"/>
    </source>
</evidence>
<organism evidence="1 2">
    <name type="scientific">Trichonephila clavipes</name>
    <name type="common">Golden silk orbweaver</name>
    <name type="synonym">Nephila clavipes</name>
    <dbReference type="NCBI Taxonomy" id="2585209"/>
    <lineage>
        <taxon>Eukaryota</taxon>
        <taxon>Metazoa</taxon>
        <taxon>Ecdysozoa</taxon>
        <taxon>Arthropoda</taxon>
        <taxon>Chelicerata</taxon>
        <taxon>Arachnida</taxon>
        <taxon>Araneae</taxon>
        <taxon>Araneomorphae</taxon>
        <taxon>Entelegynae</taxon>
        <taxon>Araneoidea</taxon>
        <taxon>Nephilidae</taxon>
        <taxon>Trichonephila</taxon>
    </lineage>
</organism>
<dbReference type="InterPro" id="IPR001888">
    <property type="entry name" value="Transposase_1"/>
</dbReference>
<gene>
    <name evidence="1" type="primary">RF55_13957</name>
    <name evidence="1" type="ORF">TNCV_1245831</name>
</gene>
<comment type="caution">
    <text evidence="1">The sequence shown here is derived from an EMBL/GenBank/DDBJ whole genome shotgun (WGS) entry which is preliminary data.</text>
</comment>
<dbReference type="InterPro" id="IPR052709">
    <property type="entry name" value="Transposase-MT_Hybrid"/>
</dbReference>
<reference evidence="1" key="1">
    <citation type="submission" date="2020-08" db="EMBL/GenBank/DDBJ databases">
        <title>Multicomponent nature underlies the extraordinary mechanical properties of spider dragline silk.</title>
        <authorList>
            <person name="Kono N."/>
            <person name="Nakamura H."/>
            <person name="Mori M."/>
            <person name="Yoshida Y."/>
            <person name="Ohtoshi R."/>
            <person name="Malay A.D."/>
            <person name="Moran D.A.P."/>
            <person name="Tomita M."/>
            <person name="Numata K."/>
            <person name="Arakawa K."/>
        </authorList>
    </citation>
    <scope>NUCLEOTIDE SEQUENCE</scope>
</reference>
<dbReference type="GO" id="GO:0003676">
    <property type="term" value="F:nucleic acid binding"/>
    <property type="evidence" value="ECO:0007669"/>
    <property type="project" value="InterPro"/>
</dbReference>
<sequence length="159" mass="18386">MAIHKAVLDDRRLKVRELSDIVGTSKSAVHRILSKNLDMRKLCVRWVPRLLTVAQKQCLEDVSVECLAKFHSKNETFLLRFITMDETWVHHFTPETKEQFKQWTEKGEAAPKKAKTVRSGGNVMPSFSWDARGKIFIHYLEKGKAINSEYCANLLQRLS</sequence>
<dbReference type="EMBL" id="BMAU01021123">
    <property type="protein sequence ID" value="GFX91168.1"/>
    <property type="molecule type" value="Genomic_DNA"/>
</dbReference>
<dbReference type="PANTHER" id="PTHR46060">
    <property type="entry name" value="MARINER MOS1 TRANSPOSASE-LIKE PROTEIN"/>
    <property type="match status" value="1"/>
</dbReference>
<dbReference type="Gene3D" id="3.30.420.10">
    <property type="entry name" value="Ribonuclease H-like superfamily/Ribonuclease H"/>
    <property type="match status" value="1"/>
</dbReference>
<accession>A0A8X6UX76</accession>
<dbReference type="PANTHER" id="PTHR46060:SF1">
    <property type="entry name" value="MARINER MOS1 TRANSPOSASE-LIKE PROTEIN"/>
    <property type="match status" value="1"/>
</dbReference>
<keyword evidence="2" id="KW-1185">Reference proteome</keyword>
<dbReference type="Proteomes" id="UP000887159">
    <property type="component" value="Unassembled WGS sequence"/>
</dbReference>
<evidence type="ECO:0000313" key="2">
    <source>
        <dbReference type="Proteomes" id="UP000887159"/>
    </source>
</evidence>
<dbReference type="Pfam" id="PF01359">
    <property type="entry name" value="Transposase_1"/>
    <property type="match status" value="1"/>
</dbReference>
<dbReference type="AlphaFoldDB" id="A0A8X6UX76"/>
<dbReference type="InterPro" id="IPR036397">
    <property type="entry name" value="RNaseH_sf"/>
</dbReference>